<dbReference type="EnsemblBacteria" id="ACC85256">
    <property type="protein sequence ID" value="ACC85256"/>
    <property type="gene ID" value="Npun_BF117"/>
</dbReference>
<evidence type="ECO:0000313" key="3">
    <source>
        <dbReference type="Proteomes" id="UP000001191"/>
    </source>
</evidence>
<gene>
    <name evidence="2" type="ordered locus">Npun_BF117</name>
</gene>
<geneLocation type="plasmid" evidence="2 3">
    <name>pNPUN02</name>
</geneLocation>
<protein>
    <recommendedName>
        <fullName evidence="4">Replication protein O</fullName>
    </recommendedName>
</protein>
<dbReference type="HOGENOM" id="CLU_542543_0_0_3"/>
<keyword evidence="2" id="KW-0614">Plasmid</keyword>
<dbReference type="EMBL" id="CP001039">
    <property type="protein sequence ID" value="ACC85256.1"/>
    <property type="molecule type" value="Genomic_DNA"/>
</dbReference>
<dbReference type="Proteomes" id="UP000001191">
    <property type="component" value="Plasmid pNPUN02"/>
</dbReference>
<feature type="region of interest" description="Disordered" evidence="1">
    <location>
        <begin position="226"/>
        <end position="275"/>
    </location>
</feature>
<dbReference type="RefSeq" id="WP_012413265.1">
    <property type="nucleotide sequence ID" value="NC_010632.1"/>
</dbReference>
<evidence type="ECO:0000256" key="1">
    <source>
        <dbReference type="SAM" id="MobiDB-lite"/>
    </source>
</evidence>
<dbReference type="AlphaFoldDB" id="B2JBF2"/>
<evidence type="ECO:0000313" key="2">
    <source>
        <dbReference type="EMBL" id="ACC85256.1"/>
    </source>
</evidence>
<keyword evidence="3" id="KW-1185">Reference proteome</keyword>
<reference evidence="3" key="1">
    <citation type="submission" date="2008-04" db="EMBL/GenBank/DDBJ databases">
        <title>Complete sequence of plasmid 2 of Nostoc punctiforme ATCC 29133.</title>
        <authorList>
            <consortium name="US DOE Joint Genome Institute"/>
            <person name="Copeland A."/>
            <person name="Lucas S."/>
            <person name="Lapidus A."/>
            <person name="Glavina del Rio T."/>
            <person name="Dalin E."/>
            <person name="Tice H."/>
            <person name="Pitluck S."/>
            <person name="Chain P."/>
            <person name="Malfatti S."/>
            <person name="Shin M."/>
            <person name="Vergez L."/>
            <person name="Schmutz J."/>
            <person name="Larimer F."/>
            <person name="Land M."/>
            <person name="Hauser L."/>
            <person name="Kyrpides N."/>
            <person name="Kim E."/>
            <person name="Meeks J.C."/>
            <person name="Elhai J."/>
            <person name="Campbell E.L."/>
            <person name="Thiel T."/>
            <person name="Longmire J."/>
            <person name="Potts M."/>
            <person name="Atlas R."/>
        </authorList>
    </citation>
    <scope>NUCLEOTIDE SEQUENCE [LARGE SCALE GENOMIC DNA]</scope>
    <source>
        <strain evidence="3">ATCC 29133 / PCC 73102</strain>
        <plasmid evidence="3">Plasmid pNPUN02</plasmid>
    </source>
</reference>
<sequence length="501" mass="56642">MSLSNNTKTLESRKNNKYAEILGSPIAFHRVYATIAGSASAGLFLSQAMYWNSRTNDPQGWFYKTYEQWTSETALNRYELDKIRHHLTTINILETQLKGSPARLYYRINHKVLNNFLDAIKKGSFTSIRPKNKNTKKYSQISESVDSQQTGSVCLPSTNLSAEGQQASPMTLNNPSCSRSTNSIYIESTEITSKITSEITHNAPLASLPAPPTQESVCEKEELDLTTKEIELEEPTPEKPSLEESTPEEPTPQQPTSLLKNSESLQQTDNPSRGSTIAAESFEKSEQANKLQLTCPYKTAQNVKELIDAWLTDPTAMSDDSLPLLVRETIKWNRWVLPWRNGERKLNNLYQNFNPVVVDFLAQELATKSKRSARQEIDHAIAVMNTWEKTKGGWTNLMQRYHQALQTEKQPLPQQRTALAHKVKNITSSSLEDALAQDRIRRQQEQSIQVPSNGYQHSPQMLELKVKLQAKANEPKVLSNTRPSSTNLREVEAQLKLALRA</sequence>
<proteinExistence type="predicted"/>
<accession>B2JBF2</accession>
<dbReference type="PhylomeDB" id="B2JBF2"/>
<name>B2JBF2_NOSP7</name>
<feature type="compositionally biased region" description="Polar residues" evidence="1">
    <location>
        <begin position="259"/>
        <end position="275"/>
    </location>
</feature>
<dbReference type="KEGG" id="npu:Npun_BF117"/>
<organism evidence="2 3">
    <name type="scientific">Nostoc punctiforme (strain ATCC 29133 / PCC 73102)</name>
    <dbReference type="NCBI Taxonomy" id="63737"/>
    <lineage>
        <taxon>Bacteria</taxon>
        <taxon>Bacillati</taxon>
        <taxon>Cyanobacteriota</taxon>
        <taxon>Cyanophyceae</taxon>
        <taxon>Nostocales</taxon>
        <taxon>Nostocaceae</taxon>
        <taxon>Nostoc</taxon>
    </lineage>
</organism>
<evidence type="ECO:0008006" key="4">
    <source>
        <dbReference type="Google" id="ProtNLM"/>
    </source>
</evidence>
<feature type="compositionally biased region" description="Basic and acidic residues" evidence="1">
    <location>
        <begin position="226"/>
        <end position="242"/>
    </location>
</feature>